<dbReference type="UniPathway" id="UPA00040"/>
<dbReference type="SUPFAM" id="SSF52768">
    <property type="entry name" value="Arginase/deacetylase"/>
    <property type="match status" value="1"/>
</dbReference>
<sequence>MTAKPPRAVLLDAAPAGQDRYGRNHPLAIPRVSLTVDLIRAFGALKAEEYLVPGAAHREELAAFHDRDYLAALERAQAAGRASALERERHRIGTLENPVFPGFFRKASAAARGSILGARAVLEGRVAFNPAGGMHHAAPGAAHGFCFLNDPVLAILTLRRAGLRVLYLDMDAHHGDGVEAALGGDPGVWTCSLHMDTGYAYPFRGGGIGDAGPLGQGVNLPLPQGVNDAEYRHAFERVWPVVLDRARPDAVVLQAGTDILAPDPLGKFRVSNRAFLAVVARVMADAPRLLALGGGGYHPLALARCWLGVWGVLSGRALPDILPAAGRALLEAVDWDLMDEEEPQRARQLERRLDEAEPGGVRDEVRARVDRLLTTHPGLRRTRWCSATGDGYSCGP</sequence>
<dbReference type="AlphaFoldDB" id="A0A1I4RWW9"/>
<dbReference type="PANTHER" id="PTHR10625">
    <property type="entry name" value="HISTONE DEACETYLASE HDAC1-RELATED"/>
    <property type="match status" value="1"/>
</dbReference>
<keyword evidence="4" id="KW-0006">Acetoin catabolism</keyword>
<evidence type="ECO:0000256" key="1">
    <source>
        <dbReference type="ARBA" id="ARBA00005101"/>
    </source>
</evidence>
<dbReference type="InterPro" id="IPR003084">
    <property type="entry name" value="HDAC_I/II"/>
</dbReference>
<keyword evidence="5" id="KW-0378">Hydrolase</keyword>
<dbReference type="Gene3D" id="3.40.800.20">
    <property type="entry name" value="Histone deacetylase domain"/>
    <property type="match status" value="1"/>
</dbReference>
<dbReference type="PANTHER" id="PTHR10625:SF10">
    <property type="entry name" value="HISTONE DEACETYLASE HDAC1"/>
    <property type="match status" value="1"/>
</dbReference>
<dbReference type="InterPro" id="IPR000286">
    <property type="entry name" value="HDACs"/>
</dbReference>
<dbReference type="GO" id="GO:0016787">
    <property type="term" value="F:hydrolase activity"/>
    <property type="evidence" value="ECO:0007669"/>
    <property type="project" value="UniProtKB-KW"/>
</dbReference>
<dbReference type="InterPro" id="IPR037138">
    <property type="entry name" value="His_deacetylse_dom_sf"/>
</dbReference>
<dbReference type="OrthoDB" id="9808367at2"/>
<evidence type="ECO:0000256" key="2">
    <source>
        <dbReference type="ARBA" id="ARBA00005947"/>
    </source>
</evidence>
<dbReference type="RefSeq" id="WP_090485913.1">
    <property type="nucleotide sequence ID" value="NZ_FOUO01000010.1"/>
</dbReference>
<dbReference type="PRINTS" id="PR01270">
    <property type="entry name" value="HDASUPER"/>
</dbReference>
<feature type="domain" description="Histone deacetylase" evidence="6">
    <location>
        <begin position="25"/>
        <end position="312"/>
    </location>
</feature>
<proteinExistence type="inferred from homology"/>
<evidence type="ECO:0000256" key="3">
    <source>
        <dbReference type="ARBA" id="ARBA00020218"/>
    </source>
</evidence>
<dbReference type="InterPro" id="IPR003085">
    <property type="entry name" value="AcuC"/>
</dbReference>
<dbReference type="InterPro" id="IPR023696">
    <property type="entry name" value="Ureohydrolase_dom_sf"/>
</dbReference>
<dbReference type="STRING" id="195064.SAMN05421721_11051"/>
<reference evidence="7 8" key="1">
    <citation type="submission" date="2016-10" db="EMBL/GenBank/DDBJ databases">
        <authorList>
            <person name="de Groot N.N."/>
        </authorList>
    </citation>
    <scope>NUCLEOTIDE SEQUENCE [LARGE SCALE GENOMIC DNA]</scope>
    <source>
        <strain evidence="7 8">DSM 4180</strain>
    </source>
</reference>
<organism evidence="7 8">
    <name type="scientific">Ectothiorhodospira mobilis</name>
    <dbReference type="NCBI Taxonomy" id="195064"/>
    <lineage>
        <taxon>Bacteria</taxon>
        <taxon>Pseudomonadati</taxon>
        <taxon>Pseudomonadota</taxon>
        <taxon>Gammaproteobacteria</taxon>
        <taxon>Chromatiales</taxon>
        <taxon>Ectothiorhodospiraceae</taxon>
        <taxon>Ectothiorhodospira</taxon>
    </lineage>
</organism>
<dbReference type="PRINTS" id="PR01271">
    <property type="entry name" value="HISDACETLASE"/>
</dbReference>
<evidence type="ECO:0000256" key="5">
    <source>
        <dbReference type="ARBA" id="ARBA00022801"/>
    </source>
</evidence>
<dbReference type="Pfam" id="PF00850">
    <property type="entry name" value="Hist_deacetyl"/>
    <property type="match status" value="1"/>
</dbReference>
<dbReference type="GO" id="GO:0045150">
    <property type="term" value="P:acetoin catabolic process"/>
    <property type="evidence" value="ECO:0007669"/>
    <property type="project" value="UniProtKB-UniPathway"/>
</dbReference>
<dbReference type="InterPro" id="IPR023801">
    <property type="entry name" value="His_deacetylse_dom"/>
</dbReference>
<protein>
    <recommendedName>
        <fullName evidence="3">Acetoin utilization protein AcuC</fullName>
    </recommendedName>
</protein>
<evidence type="ECO:0000313" key="7">
    <source>
        <dbReference type="EMBL" id="SFM56776.1"/>
    </source>
</evidence>
<gene>
    <name evidence="7" type="ORF">SAMN05421721_11051</name>
</gene>
<comment type="similarity">
    <text evidence="2">Belongs to the histone deacetylase family.</text>
</comment>
<evidence type="ECO:0000256" key="4">
    <source>
        <dbReference type="ARBA" id="ARBA00022627"/>
    </source>
</evidence>
<dbReference type="CDD" id="cd09994">
    <property type="entry name" value="HDAC_AcuC_like"/>
    <property type="match status" value="1"/>
</dbReference>
<dbReference type="GO" id="GO:0040029">
    <property type="term" value="P:epigenetic regulation of gene expression"/>
    <property type="evidence" value="ECO:0007669"/>
    <property type="project" value="TreeGrafter"/>
</dbReference>
<evidence type="ECO:0000259" key="6">
    <source>
        <dbReference type="Pfam" id="PF00850"/>
    </source>
</evidence>
<accession>A0A1I4RWW9</accession>
<dbReference type="EMBL" id="FOUO01000010">
    <property type="protein sequence ID" value="SFM56776.1"/>
    <property type="molecule type" value="Genomic_DNA"/>
</dbReference>
<dbReference type="Proteomes" id="UP000199556">
    <property type="component" value="Unassembled WGS sequence"/>
</dbReference>
<name>A0A1I4RWW9_ECTMO</name>
<dbReference type="GO" id="GO:0004407">
    <property type="term" value="F:histone deacetylase activity"/>
    <property type="evidence" value="ECO:0007669"/>
    <property type="project" value="InterPro"/>
</dbReference>
<keyword evidence="8" id="KW-1185">Reference proteome</keyword>
<comment type="pathway">
    <text evidence="1">Ketone degradation; acetoin degradation.</text>
</comment>
<evidence type="ECO:0000313" key="8">
    <source>
        <dbReference type="Proteomes" id="UP000199556"/>
    </source>
</evidence>